<protein>
    <submittedName>
        <fullName evidence="1">Uncharacterized protein</fullName>
    </submittedName>
</protein>
<gene>
    <name evidence="1" type="ORF">VNO78_21066</name>
</gene>
<dbReference type="AlphaFoldDB" id="A0AAN9SFW1"/>
<sequence>MANPLMAVAFSYNFLAKHDNFTYCSFRVPINSCFGLLQFISEVHLEACRRQRLYYIGDYNYVKNHIFWGRLRLNPFHYLSLLI</sequence>
<keyword evidence="2" id="KW-1185">Reference proteome</keyword>
<evidence type="ECO:0000313" key="2">
    <source>
        <dbReference type="Proteomes" id="UP001386955"/>
    </source>
</evidence>
<organism evidence="1 2">
    <name type="scientific">Psophocarpus tetragonolobus</name>
    <name type="common">Winged bean</name>
    <name type="synonym">Dolichos tetragonolobus</name>
    <dbReference type="NCBI Taxonomy" id="3891"/>
    <lineage>
        <taxon>Eukaryota</taxon>
        <taxon>Viridiplantae</taxon>
        <taxon>Streptophyta</taxon>
        <taxon>Embryophyta</taxon>
        <taxon>Tracheophyta</taxon>
        <taxon>Spermatophyta</taxon>
        <taxon>Magnoliopsida</taxon>
        <taxon>eudicotyledons</taxon>
        <taxon>Gunneridae</taxon>
        <taxon>Pentapetalae</taxon>
        <taxon>rosids</taxon>
        <taxon>fabids</taxon>
        <taxon>Fabales</taxon>
        <taxon>Fabaceae</taxon>
        <taxon>Papilionoideae</taxon>
        <taxon>50 kb inversion clade</taxon>
        <taxon>NPAAA clade</taxon>
        <taxon>indigoferoid/millettioid clade</taxon>
        <taxon>Phaseoleae</taxon>
        <taxon>Psophocarpus</taxon>
    </lineage>
</organism>
<accession>A0AAN9SFW1</accession>
<reference evidence="1 2" key="1">
    <citation type="submission" date="2024-01" db="EMBL/GenBank/DDBJ databases">
        <title>The genomes of 5 underutilized Papilionoideae crops provide insights into root nodulation and disease resistanc.</title>
        <authorList>
            <person name="Jiang F."/>
        </authorList>
    </citation>
    <scope>NUCLEOTIDE SEQUENCE [LARGE SCALE GENOMIC DNA]</scope>
    <source>
        <strain evidence="1">DUOXIRENSHENG_FW03</strain>
        <tissue evidence="1">Leaves</tissue>
    </source>
</reference>
<evidence type="ECO:0000313" key="1">
    <source>
        <dbReference type="EMBL" id="KAK7392622.1"/>
    </source>
</evidence>
<comment type="caution">
    <text evidence="1">The sequence shown here is derived from an EMBL/GenBank/DDBJ whole genome shotgun (WGS) entry which is preliminary data.</text>
</comment>
<dbReference type="Proteomes" id="UP001386955">
    <property type="component" value="Unassembled WGS sequence"/>
</dbReference>
<proteinExistence type="predicted"/>
<dbReference type="EMBL" id="JAYMYS010000005">
    <property type="protein sequence ID" value="KAK7392622.1"/>
    <property type="molecule type" value="Genomic_DNA"/>
</dbReference>
<name>A0AAN9SFW1_PSOTE</name>